<name>A0A3S5BRU3_9PLAT</name>
<accession>A0A3S5BRU3</accession>
<protein>
    <submittedName>
        <fullName evidence="1">Uncharacterized protein</fullName>
    </submittedName>
</protein>
<dbReference type="EMBL" id="CAAALY010024404">
    <property type="protein sequence ID" value="VEL15376.1"/>
    <property type="molecule type" value="Genomic_DNA"/>
</dbReference>
<organism evidence="1 2">
    <name type="scientific">Protopolystoma xenopodis</name>
    <dbReference type="NCBI Taxonomy" id="117903"/>
    <lineage>
        <taxon>Eukaryota</taxon>
        <taxon>Metazoa</taxon>
        <taxon>Spiralia</taxon>
        <taxon>Lophotrochozoa</taxon>
        <taxon>Platyhelminthes</taxon>
        <taxon>Monogenea</taxon>
        <taxon>Polyopisthocotylea</taxon>
        <taxon>Polystomatidea</taxon>
        <taxon>Polystomatidae</taxon>
        <taxon>Protopolystoma</taxon>
    </lineage>
</organism>
<keyword evidence="2" id="KW-1185">Reference proteome</keyword>
<evidence type="ECO:0000313" key="2">
    <source>
        <dbReference type="Proteomes" id="UP000784294"/>
    </source>
</evidence>
<evidence type="ECO:0000313" key="1">
    <source>
        <dbReference type="EMBL" id="VEL15376.1"/>
    </source>
</evidence>
<sequence length="87" mass="9813">MLGPCRSTPTWDVDKTYARSKQQSTLDWKARATFMAKPVYSETSVSDPNRFGDFIHHAKSVTPPQAVHKDSSNRVFCLLDSLQPLES</sequence>
<comment type="caution">
    <text evidence="1">The sequence shown here is derived from an EMBL/GenBank/DDBJ whole genome shotgun (WGS) entry which is preliminary data.</text>
</comment>
<proteinExistence type="predicted"/>
<reference evidence="1" key="1">
    <citation type="submission" date="2018-11" db="EMBL/GenBank/DDBJ databases">
        <authorList>
            <consortium name="Pathogen Informatics"/>
        </authorList>
    </citation>
    <scope>NUCLEOTIDE SEQUENCE</scope>
</reference>
<dbReference type="AlphaFoldDB" id="A0A3S5BRU3"/>
<dbReference type="Proteomes" id="UP000784294">
    <property type="component" value="Unassembled WGS sequence"/>
</dbReference>
<gene>
    <name evidence="1" type="ORF">PXEA_LOCUS8816</name>
</gene>